<organism evidence="1 2">
    <name type="scientific">Bacillus cereus</name>
    <dbReference type="NCBI Taxonomy" id="1396"/>
    <lineage>
        <taxon>Bacteria</taxon>
        <taxon>Bacillati</taxon>
        <taxon>Bacillota</taxon>
        <taxon>Bacilli</taxon>
        <taxon>Bacillales</taxon>
        <taxon>Bacillaceae</taxon>
        <taxon>Bacillus</taxon>
        <taxon>Bacillus cereus group</taxon>
    </lineage>
</organism>
<dbReference type="Proteomes" id="UP000191124">
    <property type="component" value="Unassembled WGS sequence"/>
</dbReference>
<dbReference type="EMBL" id="MUAL01000292">
    <property type="protein sequence ID" value="OOR15165.1"/>
    <property type="molecule type" value="Genomic_DNA"/>
</dbReference>
<name>A0A1S9TYN7_BACCE</name>
<accession>A0A1S9TYN7</accession>
<evidence type="ECO:0000313" key="1">
    <source>
        <dbReference type="EMBL" id="OOR15165.1"/>
    </source>
</evidence>
<feature type="non-terminal residue" evidence="1">
    <location>
        <position position="114"/>
    </location>
</feature>
<sequence>LKLTDLKEQYNVQTPTDAYVLYNVLTLRQTPAEVMEKLKKIAEESAAAIFEKMGKMYGSSDSEGLIGLKPKVFTYSKLYALGKERFGVEFESDMADVLGQQTDVEFDYRQKTVE</sequence>
<protein>
    <submittedName>
        <fullName evidence="1">Uncharacterized protein</fullName>
    </submittedName>
</protein>
<dbReference type="AlphaFoldDB" id="A0A1S9TYN7"/>
<reference evidence="1 2" key="1">
    <citation type="submission" date="2017-01" db="EMBL/GenBank/DDBJ databases">
        <title>Bacillus cereus isolates.</title>
        <authorList>
            <person name="Beno S.M."/>
        </authorList>
    </citation>
    <scope>NUCLEOTIDE SEQUENCE [LARGE SCALE GENOMIC DNA]</scope>
    <source>
        <strain evidence="1 2">FSL M7-1219</strain>
    </source>
</reference>
<proteinExistence type="predicted"/>
<gene>
    <name evidence="1" type="ORF">BW892_30100</name>
</gene>
<evidence type="ECO:0000313" key="2">
    <source>
        <dbReference type="Proteomes" id="UP000191124"/>
    </source>
</evidence>
<comment type="caution">
    <text evidence="1">The sequence shown here is derived from an EMBL/GenBank/DDBJ whole genome shotgun (WGS) entry which is preliminary data.</text>
</comment>
<feature type="non-terminal residue" evidence="1">
    <location>
        <position position="1"/>
    </location>
</feature>